<evidence type="ECO:0000313" key="2">
    <source>
        <dbReference type="Proteomes" id="UP000256964"/>
    </source>
</evidence>
<dbReference type="EMBL" id="KZ857570">
    <property type="protein sequence ID" value="RDX40265.1"/>
    <property type="molecule type" value="Genomic_DNA"/>
</dbReference>
<sequence length="322" mass="35411">MDSSAQVRFSMDWYIVEGTAVGMFIWRGCLQPCAATYLQQASKRDGLPARSSPCSSRAGALKTLTPVECHVRIVVSVDILQHADVGVSSTIVGGMKRQYSWRAARLLSTPKAQHNEPGAGQGKLTHLLAGNVGACTRAVLYGRTNEAHLEGHRVRLERRAASWYFGTQITSLELHVADGTIVAHVWTDCPVHGWRVPLDATRDLEEVVGVSRDEGAETDSSSTLTVCGHVRVQETREVNVDKSVQGYSPQRVRSQLTEPCGGFTPWSGLRTDGASNRELIVEGRRVAEDESVVAALEERDVELRRNRGRRVEARRRENAASK</sequence>
<accession>A0A371CJ09</accession>
<name>A0A371CJ09_9APHY</name>
<keyword evidence="2" id="KW-1185">Reference proteome</keyword>
<gene>
    <name evidence="1" type="ORF">OH76DRAFT_1423814</name>
</gene>
<protein>
    <submittedName>
        <fullName evidence="1">Uncharacterized protein</fullName>
    </submittedName>
</protein>
<evidence type="ECO:0000313" key="1">
    <source>
        <dbReference type="EMBL" id="RDX40265.1"/>
    </source>
</evidence>
<dbReference type="AlphaFoldDB" id="A0A371CJ09"/>
<reference evidence="1 2" key="1">
    <citation type="journal article" date="2018" name="Biotechnol. Biofuels">
        <title>Integrative visual omics of the white-rot fungus Polyporus brumalis exposes the biotechnological potential of its oxidative enzymes for delignifying raw plant biomass.</title>
        <authorList>
            <person name="Miyauchi S."/>
            <person name="Rancon A."/>
            <person name="Drula E."/>
            <person name="Hage H."/>
            <person name="Chaduli D."/>
            <person name="Favel A."/>
            <person name="Grisel S."/>
            <person name="Henrissat B."/>
            <person name="Herpoel-Gimbert I."/>
            <person name="Ruiz-Duenas F.J."/>
            <person name="Chevret D."/>
            <person name="Hainaut M."/>
            <person name="Lin J."/>
            <person name="Wang M."/>
            <person name="Pangilinan J."/>
            <person name="Lipzen A."/>
            <person name="Lesage-Meessen L."/>
            <person name="Navarro D."/>
            <person name="Riley R."/>
            <person name="Grigoriev I.V."/>
            <person name="Zhou S."/>
            <person name="Raouche S."/>
            <person name="Rosso M.N."/>
        </authorList>
    </citation>
    <scope>NUCLEOTIDE SEQUENCE [LARGE SCALE GENOMIC DNA]</scope>
    <source>
        <strain evidence="1 2">BRFM 1820</strain>
    </source>
</reference>
<dbReference type="Proteomes" id="UP000256964">
    <property type="component" value="Unassembled WGS sequence"/>
</dbReference>
<organism evidence="1 2">
    <name type="scientific">Lentinus brumalis</name>
    <dbReference type="NCBI Taxonomy" id="2498619"/>
    <lineage>
        <taxon>Eukaryota</taxon>
        <taxon>Fungi</taxon>
        <taxon>Dikarya</taxon>
        <taxon>Basidiomycota</taxon>
        <taxon>Agaricomycotina</taxon>
        <taxon>Agaricomycetes</taxon>
        <taxon>Polyporales</taxon>
        <taxon>Polyporaceae</taxon>
        <taxon>Lentinus</taxon>
    </lineage>
</organism>
<proteinExistence type="predicted"/>